<evidence type="ECO:0000256" key="1">
    <source>
        <dbReference type="SAM" id="SignalP"/>
    </source>
</evidence>
<organism evidence="2 3">
    <name type="scientific">Sphingomonas melonis</name>
    <dbReference type="NCBI Taxonomy" id="152682"/>
    <lineage>
        <taxon>Bacteria</taxon>
        <taxon>Pseudomonadati</taxon>
        <taxon>Pseudomonadota</taxon>
        <taxon>Alphaproteobacteria</taxon>
        <taxon>Sphingomonadales</taxon>
        <taxon>Sphingomonadaceae</taxon>
        <taxon>Sphingomonas</taxon>
    </lineage>
</organism>
<reference evidence="2 3" key="1">
    <citation type="submission" date="2020-07" db="EMBL/GenBank/DDBJ databases">
        <authorList>
            <person name="Partida-Martinez L."/>
            <person name="Huntemann M."/>
            <person name="Clum A."/>
            <person name="Wang J."/>
            <person name="Palaniappan K."/>
            <person name="Ritter S."/>
            <person name="Chen I.-M."/>
            <person name="Stamatis D."/>
            <person name="Reddy T."/>
            <person name="O'Malley R."/>
            <person name="Daum C."/>
            <person name="Shapiro N."/>
            <person name="Ivanova N."/>
            <person name="Kyrpides N."/>
            <person name="Woyke T."/>
        </authorList>
    </citation>
    <scope>NUCLEOTIDE SEQUENCE [LARGE SCALE GENOMIC DNA]</scope>
    <source>
        <strain evidence="2 3">AS2.3</strain>
    </source>
</reference>
<protein>
    <recommendedName>
        <fullName evidence="4">Spore coat protein U domain-containing protein</fullName>
    </recommendedName>
</protein>
<keyword evidence="1" id="KW-0732">Signal</keyword>
<reference evidence="2 3" key="2">
    <citation type="submission" date="2020-08" db="EMBL/GenBank/DDBJ databases">
        <title>The Agave Microbiome: Exploring the role of microbial communities in plant adaptations to desert environments.</title>
        <authorList>
            <person name="Partida-Martinez L.P."/>
        </authorList>
    </citation>
    <scope>NUCLEOTIDE SEQUENCE [LARGE SCALE GENOMIC DNA]</scope>
    <source>
        <strain evidence="2 3">AS2.3</strain>
    </source>
</reference>
<evidence type="ECO:0008006" key="4">
    <source>
        <dbReference type="Google" id="ProtNLM"/>
    </source>
</evidence>
<dbReference type="RefSeq" id="WP_179510061.1">
    <property type="nucleotide sequence ID" value="NZ_JACCBY010000006.1"/>
</dbReference>
<name>A0A7Y9FQM8_9SPHN</name>
<gene>
    <name evidence="2" type="ORF">HD841_003460</name>
</gene>
<proteinExistence type="predicted"/>
<evidence type="ECO:0000313" key="3">
    <source>
        <dbReference type="Proteomes" id="UP000517753"/>
    </source>
</evidence>
<dbReference type="Proteomes" id="UP000517753">
    <property type="component" value="Unassembled WGS sequence"/>
</dbReference>
<feature type="chain" id="PRO_5031404777" description="Spore coat protein U domain-containing protein" evidence="1">
    <location>
        <begin position="26"/>
        <end position="162"/>
    </location>
</feature>
<dbReference type="AlphaFoldDB" id="A0A7Y9FQM8"/>
<comment type="caution">
    <text evidence="2">The sequence shown here is derived from an EMBL/GenBank/DDBJ whole genome shotgun (WGS) entry which is preliminary data.</text>
</comment>
<accession>A0A7Y9FQM8</accession>
<keyword evidence="3" id="KW-1185">Reference proteome</keyword>
<evidence type="ECO:0000313" key="2">
    <source>
        <dbReference type="EMBL" id="NYD91644.1"/>
    </source>
</evidence>
<sequence>MAMGWLRVLTGGVLGAVALAGGAPAAAQQVQITRLADFTFGVVGVGQDASLSKNVCISSSGSGRYSIVATGSGTNRAFTLAGAGLPMAYEVQWNAAANQPIGTALVAGVATTGLTTTALGLNLGCVLGNDSASLIVVLRSGELSKATAGPYTGTLTLLIASE</sequence>
<dbReference type="EMBL" id="JACCBY010000006">
    <property type="protein sequence ID" value="NYD91644.1"/>
    <property type="molecule type" value="Genomic_DNA"/>
</dbReference>
<feature type="signal peptide" evidence="1">
    <location>
        <begin position="1"/>
        <end position="25"/>
    </location>
</feature>